<organism evidence="1">
    <name type="scientific">Tanacetum cinerariifolium</name>
    <name type="common">Dalmatian daisy</name>
    <name type="synonym">Chrysanthemum cinerariifolium</name>
    <dbReference type="NCBI Taxonomy" id="118510"/>
    <lineage>
        <taxon>Eukaryota</taxon>
        <taxon>Viridiplantae</taxon>
        <taxon>Streptophyta</taxon>
        <taxon>Embryophyta</taxon>
        <taxon>Tracheophyta</taxon>
        <taxon>Spermatophyta</taxon>
        <taxon>Magnoliopsida</taxon>
        <taxon>eudicotyledons</taxon>
        <taxon>Gunneridae</taxon>
        <taxon>Pentapetalae</taxon>
        <taxon>asterids</taxon>
        <taxon>campanulids</taxon>
        <taxon>Asterales</taxon>
        <taxon>Asteraceae</taxon>
        <taxon>Asteroideae</taxon>
        <taxon>Anthemideae</taxon>
        <taxon>Anthemidinae</taxon>
        <taxon>Tanacetum</taxon>
    </lineage>
</organism>
<feature type="non-terminal residue" evidence="1">
    <location>
        <position position="1"/>
    </location>
</feature>
<name>A0A699UTX4_TANCI</name>
<dbReference type="EMBL" id="BKCJ011355177">
    <property type="protein sequence ID" value="GFD24788.1"/>
    <property type="molecule type" value="Genomic_DNA"/>
</dbReference>
<proteinExistence type="predicted"/>
<reference evidence="1" key="1">
    <citation type="journal article" date="2019" name="Sci. Rep.">
        <title>Draft genome of Tanacetum cinerariifolium, the natural source of mosquito coil.</title>
        <authorList>
            <person name="Yamashiro T."/>
            <person name="Shiraishi A."/>
            <person name="Satake H."/>
            <person name="Nakayama K."/>
        </authorList>
    </citation>
    <scope>NUCLEOTIDE SEQUENCE</scope>
</reference>
<comment type="caution">
    <text evidence="1">The sequence shown here is derived from an EMBL/GenBank/DDBJ whole genome shotgun (WGS) entry which is preliminary data.</text>
</comment>
<accession>A0A699UTX4</accession>
<protein>
    <submittedName>
        <fullName evidence="1">Uncharacterized protein</fullName>
    </submittedName>
</protein>
<evidence type="ECO:0000313" key="1">
    <source>
        <dbReference type="EMBL" id="GFD24788.1"/>
    </source>
</evidence>
<sequence length="75" mass="7699">KHGIALVLNTKLRSGRAAAYHSSSKSVAASAAGNSSGPLGQVDFGHGRAHADGAIDDYCQRAIRTSYVSQANIST</sequence>
<dbReference type="AlphaFoldDB" id="A0A699UTX4"/>
<gene>
    <name evidence="1" type="ORF">Tci_896757</name>
</gene>